<dbReference type="AlphaFoldDB" id="A0A150JRU5"/>
<accession>A0A150JRU5</accession>
<organism evidence="1 2">
    <name type="scientific">Heyndrickxia coagulans</name>
    <name type="common">Weizmannia coagulans</name>
    <dbReference type="NCBI Taxonomy" id="1398"/>
    <lineage>
        <taxon>Bacteria</taxon>
        <taxon>Bacillati</taxon>
        <taxon>Bacillota</taxon>
        <taxon>Bacilli</taxon>
        <taxon>Bacillales</taxon>
        <taxon>Bacillaceae</taxon>
        <taxon>Heyndrickxia</taxon>
    </lineage>
</organism>
<dbReference type="EMBL" id="LRPN01000083">
    <property type="protein sequence ID" value="KWZ81016.1"/>
    <property type="molecule type" value="Genomic_DNA"/>
</dbReference>
<dbReference type="Proteomes" id="UP000070376">
    <property type="component" value="Unassembled WGS sequence"/>
</dbReference>
<dbReference type="PATRIC" id="fig|1398.22.peg.2175"/>
<proteinExistence type="predicted"/>
<sequence length="41" mass="4987">MLNVPINKIFKAFVRAGHHFSKRPVQMRVYKRNRRFGKCRV</sequence>
<evidence type="ECO:0000313" key="1">
    <source>
        <dbReference type="EMBL" id="KWZ81016.1"/>
    </source>
</evidence>
<gene>
    <name evidence="1" type="ORF">HMPREF3213_02169</name>
</gene>
<name>A0A150JRU5_HEYCO</name>
<comment type="caution">
    <text evidence="1">The sequence shown here is derived from an EMBL/GenBank/DDBJ whole genome shotgun (WGS) entry which is preliminary data.</text>
</comment>
<protein>
    <submittedName>
        <fullName evidence="1">Uncharacterized protein</fullName>
    </submittedName>
</protein>
<evidence type="ECO:0000313" key="2">
    <source>
        <dbReference type="Proteomes" id="UP000070376"/>
    </source>
</evidence>
<reference evidence="2" key="1">
    <citation type="submission" date="2016-01" db="EMBL/GenBank/DDBJ databases">
        <authorList>
            <person name="Mitreva M."/>
            <person name="Pepin K.H."/>
            <person name="Mihindukulasuriya K.A."/>
            <person name="Fulton R."/>
            <person name="Fronick C."/>
            <person name="O'Laughlin M."/>
            <person name="Miner T."/>
            <person name="Herter B."/>
            <person name="Rosa B.A."/>
            <person name="Cordes M."/>
            <person name="Tomlinson C."/>
            <person name="Wollam A."/>
            <person name="Palsikar V.B."/>
            <person name="Mardis E.R."/>
            <person name="Wilson R.K."/>
        </authorList>
    </citation>
    <scope>NUCLEOTIDE SEQUENCE [LARGE SCALE GENOMIC DNA]</scope>
    <source>
        <strain evidence="2">GED7749B</strain>
    </source>
</reference>